<evidence type="ECO:0000256" key="3">
    <source>
        <dbReference type="ARBA" id="ARBA00023002"/>
    </source>
</evidence>
<sequence>MNKIGIIGKGFVGTAVAQGFSPHSGYESEVKIFDKDPTRTINTLDEVVNDSKFVFISVPTPSNEDGSINLDMVLDCISSIDNQINENSAKNTIFLLRSTIVPGTSRMIQDKFPKLRFVFNPEFLTERSASFDFITQSRYVLGGSESDTKEVAELYRDRFGQSVSVIETNYETAELIKYVCNTFFATKVSFLNEMKKLSDEVDADWDTVVEGFVRDGRVGHSHTNVPGHDGKYGFGGSCFPKDIQALIHFGDMKNIDLNVLKGAWKTNLEVRPERDWEKLLGRAVVKDSE</sequence>
<keyword evidence="3" id="KW-0560">Oxidoreductase</keyword>
<evidence type="ECO:0000259" key="4">
    <source>
        <dbReference type="Pfam" id="PF00984"/>
    </source>
</evidence>
<evidence type="ECO:0000259" key="5">
    <source>
        <dbReference type="Pfam" id="PF03721"/>
    </source>
</evidence>
<dbReference type="SUPFAM" id="SSF48179">
    <property type="entry name" value="6-phosphogluconate dehydrogenase C-terminal domain-like"/>
    <property type="match status" value="1"/>
</dbReference>
<dbReference type="EMBL" id="CP097966">
    <property type="protein sequence ID" value="URQ62957.1"/>
    <property type="molecule type" value="Genomic_DNA"/>
</dbReference>
<dbReference type="GO" id="GO:0051287">
    <property type="term" value="F:NAD binding"/>
    <property type="evidence" value="ECO:0007669"/>
    <property type="project" value="InterPro"/>
</dbReference>
<accession>A0A9Q8X274</accession>
<feature type="domain" description="UDP-glucose/GDP-mannose dehydrogenase N-terminal" evidence="5">
    <location>
        <begin position="43"/>
        <end position="152"/>
    </location>
</feature>
<dbReference type="Pfam" id="PF03721">
    <property type="entry name" value="UDPG_MGDP_dh_N"/>
    <property type="match status" value="1"/>
</dbReference>
<comment type="similarity">
    <text evidence="1">Belongs to the UDP-glucose/GDP-mannose dehydrogenase family.</text>
</comment>
<dbReference type="PANTHER" id="PTHR43750:SF3">
    <property type="entry name" value="UDP-GLUCOSE 6-DEHYDROGENASE TUAD"/>
    <property type="match status" value="1"/>
</dbReference>
<dbReference type="SUPFAM" id="SSF51735">
    <property type="entry name" value="NAD(P)-binding Rossmann-fold domains"/>
    <property type="match status" value="1"/>
</dbReference>
<dbReference type="InterPro" id="IPR008927">
    <property type="entry name" value="6-PGluconate_DH-like_C_sf"/>
</dbReference>
<organism evidence="6 7">
    <name type="scientific">SAR86 cluster bacterium</name>
    <dbReference type="NCBI Taxonomy" id="2030880"/>
    <lineage>
        <taxon>Bacteria</taxon>
        <taxon>Pseudomonadati</taxon>
        <taxon>Pseudomonadota</taxon>
        <taxon>Gammaproteobacteria</taxon>
        <taxon>SAR86 cluster</taxon>
    </lineage>
</organism>
<reference evidence="6" key="1">
    <citation type="submission" date="2022-05" db="EMBL/GenBank/DDBJ databases">
        <title>Single-amplified genomics reveal most streamlined microbe among free-living bacteria.</title>
        <authorList>
            <person name="Roda-Garcia J."/>
            <person name="Haro-Moreno J.M."/>
            <person name="Rodriguez-Valera F."/>
            <person name="Almagro-Moreno S."/>
            <person name="Lopez-Perez M."/>
        </authorList>
    </citation>
    <scope>NUCLEOTIDE SEQUENCE</scope>
    <source>
        <strain evidence="6">TMED112-D2-2</strain>
    </source>
</reference>
<proteinExistence type="inferred from homology"/>
<dbReference type="PANTHER" id="PTHR43750">
    <property type="entry name" value="UDP-GLUCOSE 6-DEHYDROGENASE TUAD"/>
    <property type="match status" value="1"/>
</dbReference>
<dbReference type="InterPro" id="IPR014026">
    <property type="entry name" value="UDP-Glc/GDP-Man_DH_dimer"/>
</dbReference>
<dbReference type="InterPro" id="IPR001732">
    <property type="entry name" value="UDP-Glc/GDP-Man_DH_N"/>
</dbReference>
<dbReference type="AlphaFoldDB" id="A0A9Q8X274"/>
<name>A0A9Q8X274_9GAMM</name>
<feature type="domain" description="UDP-glucose/GDP-mannose dehydrogenase dimerisation" evidence="4">
    <location>
        <begin position="171"/>
        <end position="267"/>
    </location>
</feature>
<gene>
    <name evidence="6" type="ORF">M9B40_04345</name>
</gene>
<dbReference type="Gene3D" id="1.20.5.100">
    <property type="entry name" value="Cytochrome c1, transmembrane anchor, C-terminal"/>
    <property type="match status" value="1"/>
</dbReference>
<keyword evidence="7" id="KW-1185">Reference proteome</keyword>
<evidence type="ECO:0000313" key="7">
    <source>
        <dbReference type="Proteomes" id="UP001056381"/>
    </source>
</evidence>
<evidence type="ECO:0000256" key="1">
    <source>
        <dbReference type="ARBA" id="ARBA00006601"/>
    </source>
</evidence>
<dbReference type="GO" id="GO:0016616">
    <property type="term" value="F:oxidoreductase activity, acting on the CH-OH group of donors, NAD or NADP as acceptor"/>
    <property type="evidence" value="ECO:0007669"/>
    <property type="project" value="InterPro"/>
</dbReference>
<dbReference type="Pfam" id="PF00984">
    <property type="entry name" value="UDPG_MGDP_dh"/>
    <property type="match status" value="1"/>
</dbReference>
<dbReference type="Gene3D" id="3.40.50.720">
    <property type="entry name" value="NAD(P)-binding Rossmann-like Domain"/>
    <property type="match status" value="2"/>
</dbReference>
<protein>
    <recommendedName>
        <fullName evidence="2">UDP-glucose 6-dehydrogenase</fullName>
    </recommendedName>
</protein>
<evidence type="ECO:0000256" key="2">
    <source>
        <dbReference type="ARBA" id="ARBA00015132"/>
    </source>
</evidence>
<dbReference type="Proteomes" id="UP001056381">
    <property type="component" value="Chromosome"/>
</dbReference>
<dbReference type="InterPro" id="IPR036291">
    <property type="entry name" value="NAD(P)-bd_dom_sf"/>
</dbReference>
<evidence type="ECO:0000313" key="6">
    <source>
        <dbReference type="EMBL" id="URQ62957.1"/>
    </source>
</evidence>